<gene>
    <name evidence="2" type="primary">YTX2_618</name>
    <name evidence="2" type="ORF">CK203_085234</name>
</gene>
<dbReference type="InterPro" id="IPR052343">
    <property type="entry name" value="Retrotransposon-Effector_Assoc"/>
</dbReference>
<accession>A0A438F705</accession>
<comment type="caution">
    <text evidence="2">The sequence shown here is derived from an EMBL/GenBank/DDBJ whole genome shotgun (WGS) entry which is preliminary data.</text>
</comment>
<dbReference type="Gene3D" id="3.60.10.10">
    <property type="entry name" value="Endonuclease/exonuclease/phosphatase"/>
    <property type="match status" value="1"/>
</dbReference>
<dbReference type="SUPFAM" id="SSF56672">
    <property type="entry name" value="DNA/RNA polymerases"/>
    <property type="match status" value="1"/>
</dbReference>
<name>A0A438F705_VITVI</name>
<dbReference type="CDD" id="cd01650">
    <property type="entry name" value="RT_nLTR_like"/>
    <property type="match status" value="1"/>
</dbReference>
<dbReference type="PANTHER" id="PTHR46890">
    <property type="entry name" value="NON-LTR RETROLELEMENT REVERSE TRANSCRIPTASE-LIKE PROTEIN-RELATED"/>
    <property type="match status" value="1"/>
</dbReference>
<dbReference type="InterPro" id="IPR000477">
    <property type="entry name" value="RT_dom"/>
</dbReference>
<evidence type="ECO:0000259" key="1">
    <source>
        <dbReference type="PROSITE" id="PS50878"/>
    </source>
</evidence>
<dbReference type="PANTHER" id="PTHR46890:SF50">
    <property type="entry name" value="RNA-DIRECTED DNA POLYMERASE, EUKARYOTA, REVERSE TRANSCRIPTASE ZINC-BINDING DOMAIN PROTEIN-RELATED"/>
    <property type="match status" value="1"/>
</dbReference>
<dbReference type="AlphaFoldDB" id="A0A438F705"/>
<protein>
    <submittedName>
        <fullName evidence="2">Transposon TX1 uncharacterized 149 kDa protein</fullName>
    </submittedName>
</protein>
<proteinExistence type="predicted"/>
<feature type="domain" description="Reverse transcriptase" evidence="1">
    <location>
        <begin position="322"/>
        <end position="568"/>
    </location>
</feature>
<sequence length="588" mass="66411">MIEVIQPAGPYQMSESVNSLSVNLRSPCKESSKATVHLGGIAGSPSGEFQIEGLSPRKMAKGHKVSHEDNQLEYQGFGFKEKEKGGQGFSEIRKAGCSDVSGNKKGRGGGSVRFFFVSIKFALNGCESLWLSAVYGPNNSALRKDFWVELSDIAGLASPRWCVGDLPLRSASFTWSNMQVNPVCKRLDRFLYSNEWEQTFPQSIQGVLPRWTSDHWPIVLELIRSSGVQRRSESIKEEILRYFEKLYTSPSGESWRVEGLDWSPISGESAFRLESPFTEEEIFKAIFQMDRDKAPGPDGFTIAVFQDCWEVIKEDLVKVFTEFHRSGIINQSTNASFIVLLPKKSMSRRISDFRPISLITSLYKIIAKVLAGRIRGVLHETIHSTQGAFVQGRQILDAVLIANEIVDEKRRSGEEGVVFKIDFEKAYDHVSWDFLDHVLEMKGFGIRWRKWMRGCLSSVSFGSPGERQCERLRRETSWRVSRWVGIEQGFPHLQFADDTIFFSSSREEDMMTLKNVLLVFGHISGLEVNLDKSNIYGINLEQNHLSRLAEMLDCKASGWPILYLGLPLGGNPKTSGFWDPVIERISGD</sequence>
<dbReference type="Pfam" id="PF00078">
    <property type="entry name" value="RVT_1"/>
    <property type="match status" value="1"/>
</dbReference>
<dbReference type="Proteomes" id="UP000288805">
    <property type="component" value="Unassembled WGS sequence"/>
</dbReference>
<dbReference type="PROSITE" id="PS50878">
    <property type="entry name" value="RT_POL"/>
    <property type="match status" value="1"/>
</dbReference>
<evidence type="ECO:0000313" key="2">
    <source>
        <dbReference type="EMBL" id="RVW55743.1"/>
    </source>
</evidence>
<dbReference type="SUPFAM" id="SSF56219">
    <property type="entry name" value="DNase I-like"/>
    <property type="match status" value="1"/>
</dbReference>
<evidence type="ECO:0000313" key="3">
    <source>
        <dbReference type="Proteomes" id="UP000288805"/>
    </source>
</evidence>
<reference evidence="2 3" key="1">
    <citation type="journal article" date="2018" name="PLoS Genet.">
        <title>Population sequencing reveals clonal diversity and ancestral inbreeding in the grapevine cultivar Chardonnay.</title>
        <authorList>
            <person name="Roach M.J."/>
            <person name="Johnson D.L."/>
            <person name="Bohlmann J."/>
            <person name="van Vuuren H.J."/>
            <person name="Jones S.J."/>
            <person name="Pretorius I.S."/>
            <person name="Schmidt S.A."/>
            <person name="Borneman A.R."/>
        </authorList>
    </citation>
    <scope>NUCLEOTIDE SEQUENCE [LARGE SCALE GENOMIC DNA]</scope>
    <source>
        <strain evidence="3">cv. Chardonnay</strain>
        <tissue evidence="2">Leaf</tissue>
    </source>
</reference>
<dbReference type="EMBL" id="QGNW01001108">
    <property type="protein sequence ID" value="RVW55743.1"/>
    <property type="molecule type" value="Genomic_DNA"/>
</dbReference>
<dbReference type="InterPro" id="IPR036691">
    <property type="entry name" value="Endo/exonu/phosph_ase_sf"/>
</dbReference>
<organism evidence="2 3">
    <name type="scientific">Vitis vinifera</name>
    <name type="common">Grape</name>
    <dbReference type="NCBI Taxonomy" id="29760"/>
    <lineage>
        <taxon>Eukaryota</taxon>
        <taxon>Viridiplantae</taxon>
        <taxon>Streptophyta</taxon>
        <taxon>Embryophyta</taxon>
        <taxon>Tracheophyta</taxon>
        <taxon>Spermatophyta</taxon>
        <taxon>Magnoliopsida</taxon>
        <taxon>eudicotyledons</taxon>
        <taxon>Gunneridae</taxon>
        <taxon>Pentapetalae</taxon>
        <taxon>rosids</taxon>
        <taxon>Vitales</taxon>
        <taxon>Vitaceae</taxon>
        <taxon>Viteae</taxon>
        <taxon>Vitis</taxon>
    </lineage>
</organism>
<dbReference type="InterPro" id="IPR043502">
    <property type="entry name" value="DNA/RNA_pol_sf"/>
</dbReference>